<dbReference type="InterPro" id="IPR036770">
    <property type="entry name" value="Ankyrin_rpt-contain_sf"/>
</dbReference>
<protein>
    <recommendedName>
        <fullName evidence="5">Protein kinase domain-containing protein</fullName>
    </recommendedName>
</protein>
<feature type="compositionally biased region" description="Basic residues" evidence="4">
    <location>
        <begin position="1630"/>
        <end position="1641"/>
    </location>
</feature>
<feature type="region of interest" description="Disordered" evidence="4">
    <location>
        <begin position="409"/>
        <end position="446"/>
    </location>
</feature>
<dbReference type="SUPFAM" id="SSF56112">
    <property type="entry name" value="Protein kinase-like (PK-like)"/>
    <property type="match status" value="1"/>
</dbReference>
<keyword evidence="7" id="KW-1185">Reference proteome</keyword>
<feature type="region of interest" description="Disordered" evidence="4">
    <location>
        <begin position="727"/>
        <end position="761"/>
    </location>
</feature>
<gene>
    <name evidence="6" type="ORF">BGZ99_008760</name>
</gene>
<dbReference type="OrthoDB" id="4062651at2759"/>
<proteinExistence type="inferred from homology"/>
<feature type="domain" description="Protein kinase" evidence="5">
    <location>
        <begin position="45"/>
        <end position="329"/>
    </location>
</feature>
<evidence type="ECO:0000256" key="1">
    <source>
        <dbReference type="ARBA" id="ARBA00005843"/>
    </source>
</evidence>
<feature type="compositionally biased region" description="Polar residues" evidence="4">
    <location>
        <begin position="739"/>
        <end position="754"/>
    </location>
</feature>
<evidence type="ECO:0000256" key="2">
    <source>
        <dbReference type="ARBA" id="ARBA00022741"/>
    </source>
</evidence>
<dbReference type="Gene3D" id="1.10.510.10">
    <property type="entry name" value="Transferase(Phosphotransferase) domain 1"/>
    <property type="match status" value="1"/>
</dbReference>
<dbReference type="InterPro" id="IPR011009">
    <property type="entry name" value="Kinase-like_dom_sf"/>
</dbReference>
<dbReference type="EMBL" id="JAAAIP010000007">
    <property type="protein sequence ID" value="KAG0330037.1"/>
    <property type="molecule type" value="Genomic_DNA"/>
</dbReference>
<dbReference type="InterPro" id="IPR000719">
    <property type="entry name" value="Prot_kinase_dom"/>
</dbReference>
<evidence type="ECO:0000256" key="3">
    <source>
        <dbReference type="ARBA" id="ARBA00022840"/>
    </source>
</evidence>
<dbReference type="SMART" id="SM00248">
    <property type="entry name" value="ANK"/>
    <property type="match status" value="4"/>
</dbReference>
<dbReference type="GO" id="GO:0005524">
    <property type="term" value="F:ATP binding"/>
    <property type="evidence" value="ECO:0007669"/>
    <property type="project" value="UniProtKB-KW"/>
</dbReference>
<keyword evidence="3" id="KW-0067">ATP-binding</keyword>
<dbReference type="InterPro" id="IPR051681">
    <property type="entry name" value="Ser/Thr_Kinases-Pseudokinases"/>
</dbReference>
<comment type="similarity">
    <text evidence="1">Belongs to the protein kinase superfamily. TKL Ser/Thr protein kinase family.</text>
</comment>
<dbReference type="InterPro" id="IPR001245">
    <property type="entry name" value="Ser-Thr/Tyr_kinase_cat_dom"/>
</dbReference>
<dbReference type="InterPro" id="IPR002110">
    <property type="entry name" value="Ankyrin_rpt"/>
</dbReference>
<dbReference type="SUPFAM" id="SSF48403">
    <property type="entry name" value="Ankyrin repeat"/>
    <property type="match status" value="1"/>
</dbReference>
<feature type="compositionally biased region" description="Basic and acidic residues" evidence="4">
    <location>
        <begin position="1602"/>
        <end position="1617"/>
    </location>
</feature>
<dbReference type="PANTHER" id="PTHR44329">
    <property type="entry name" value="SERINE/THREONINE-PROTEIN KINASE TNNI3K-RELATED"/>
    <property type="match status" value="1"/>
</dbReference>
<keyword evidence="2" id="KW-0547">Nucleotide-binding</keyword>
<feature type="compositionally biased region" description="Polar residues" evidence="4">
    <location>
        <begin position="530"/>
        <end position="561"/>
    </location>
</feature>
<dbReference type="GO" id="GO:0004674">
    <property type="term" value="F:protein serine/threonine kinase activity"/>
    <property type="evidence" value="ECO:0007669"/>
    <property type="project" value="TreeGrafter"/>
</dbReference>
<dbReference type="PANTHER" id="PTHR44329:SF298">
    <property type="entry name" value="MIXED LINEAGE KINASE DOMAIN-LIKE PROTEIN"/>
    <property type="match status" value="1"/>
</dbReference>
<feature type="region of interest" description="Disordered" evidence="4">
    <location>
        <begin position="1493"/>
        <end position="1543"/>
    </location>
</feature>
<feature type="compositionally biased region" description="Polar residues" evidence="4">
    <location>
        <begin position="427"/>
        <end position="443"/>
    </location>
</feature>
<reference evidence="6" key="1">
    <citation type="journal article" date="2020" name="Fungal Divers.">
        <title>Resolving the Mortierellaceae phylogeny through synthesis of multi-gene phylogenetics and phylogenomics.</title>
        <authorList>
            <person name="Vandepol N."/>
            <person name="Liber J."/>
            <person name="Desiro A."/>
            <person name="Na H."/>
            <person name="Kennedy M."/>
            <person name="Barry K."/>
            <person name="Grigoriev I.V."/>
            <person name="Miller A.N."/>
            <person name="O'Donnell K."/>
            <person name="Stajich J.E."/>
            <person name="Bonito G."/>
        </authorList>
    </citation>
    <scope>NUCLEOTIDE SEQUENCE</scope>
    <source>
        <strain evidence="6">REB-010B</strain>
    </source>
</reference>
<feature type="compositionally biased region" description="Polar residues" evidence="4">
    <location>
        <begin position="1533"/>
        <end position="1543"/>
    </location>
</feature>
<dbReference type="Gene3D" id="1.25.40.20">
    <property type="entry name" value="Ankyrin repeat-containing domain"/>
    <property type="match status" value="1"/>
</dbReference>
<dbReference type="PROSITE" id="PS50011">
    <property type="entry name" value="PROTEIN_KINASE_DOM"/>
    <property type="match status" value="1"/>
</dbReference>
<feature type="compositionally biased region" description="Acidic residues" evidence="4">
    <location>
        <begin position="1187"/>
        <end position="1199"/>
    </location>
</feature>
<feature type="compositionally biased region" description="Low complexity" evidence="4">
    <location>
        <begin position="958"/>
        <end position="969"/>
    </location>
</feature>
<feature type="region of interest" description="Disordered" evidence="4">
    <location>
        <begin position="530"/>
        <end position="567"/>
    </location>
</feature>
<feature type="region of interest" description="Disordered" evidence="4">
    <location>
        <begin position="1600"/>
        <end position="1641"/>
    </location>
</feature>
<comment type="caution">
    <text evidence="6">The sequence shown here is derived from an EMBL/GenBank/DDBJ whole genome shotgun (WGS) entry which is preliminary data.</text>
</comment>
<evidence type="ECO:0000259" key="5">
    <source>
        <dbReference type="PROSITE" id="PS50011"/>
    </source>
</evidence>
<dbReference type="Proteomes" id="UP000738325">
    <property type="component" value="Unassembled WGS sequence"/>
</dbReference>
<evidence type="ECO:0000313" key="6">
    <source>
        <dbReference type="EMBL" id="KAG0330037.1"/>
    </source>
</evidence>
<name>A0A9P6V0U2_9FUNG</name>
<evidence type="ECO:0000313" key="7">
    <source>
        <dbReference type="Proteomes" id="UP000738325"/>
    </source>
</evidence>
<feature type="region of interest" description="Disordered" evidence="4">
    <location>
        <begin position="945"/>
        <end position="995"/>
    </location>
</feature>
<feature type="compositionally biased region" description="Polar residues" evidence="4">
    <location>
        <begin position="817"/>
        <end position="835"/>
    </location>
</feature>
<accession>A0A9P6V0U2</accession>
<sequence>MATSTLHFQAVPFVTPLGVEPQDVPWLADLIARRAVRLFDPRLLQDLTLSVTVGPKYSLHTAYVHEGVVANDTPPNTTGAGTNNASAVPIIVAIKQYHRPSDLILEVHQLLITPFSQYTNPLLGIVQLGNQGLTCLIVPYHPLGNLRRYIEDHRVNLTAIQQLQIVHDIASGLEFLHQRGIQHMNLHSANVLISMQGMAILTDFGKANTRAEVGMPPKPTAELEAIRSLAVVFMAPEVLASNSHSSRSEVYALGMIMFELLTGRVAFGKDLGQPGLANRVMFGRQEEIPANIIGSPGPEYEALIKDCWKLNPGDRPHLSGLKSRLEKMMMDWRQRAEALRLQQHAIQFQQQHLHQQQHQAQYLNSYLPKSIAPPTPPLPEMSAVDSMPTNTLPSRQPPNNANQASTTSLITTTQIPVNDPIRPRAGSSATSALQAQDSTSKANSKPLETWTIGQATLPPITQQRDVIPINTRALERPGHTKTKSTVSSAEQLYQVPLAPIPVPVAAVAPVIITVAPAEIVNGAGTSMSTMTHISPTPTTPSAQSVATESESGQSSTATTPSWPLPPNIPYNMPPTGFGAGSGAPIVGAAAATGIPWPMPPNLIHPTAIATVAGPSVTVSAATAATTRPTSPNVNQPTQIIGPGAGFGIGNTFSLASAAAALAMSSSGDSADTSAEATASTKAPVGALSFPQPPALSSANDPEFVTRAYAAVAAPLSISTDAANTSSASDAVSESAPASADSTSPLRSQQASPSPGSLFKPGRNTMIVDAAAEEQQDAMPTFFNWRQIPRIPVNDVEERRTIHSASSSVKIVDDGYTSGDTDYSSAKGQELTRQQSHLQRQDKVKSLMATVETGLPPTPTAAMPATLLPVAAEAAVLSGVTEHQQQQDQHRYHSSEFPLPLTSVTATAVRQARESILVIPSFPDPPATLHHRRISNMDPRFRNVGRAGRSQLQLKDRTSSFSSDDSGSWSAKNPPRGTALGHILSSSHDDGTPAPGTLAARGTYIPITSSEDVPTGTPSNCIYSAARNGDLKELQNFLNRALDGSLSIKSSSSSLSLGSVQQQTLPVSSQSVSEILDEFEPTEGLPVLCCAAVARKNKYQALNIVLKAGANVEGKEQRGGNTPLHLICETAPQPEVDSAVVNHRQDDHETRLRSESAVDLSETQMSNLSLVDMTVANEDGREGSVLGDDGDHEADDDSEEAQEAVLKQMDEQDEQEQEALERVKDDSESTFSIATNNEGFLSLSTRQQSTLGGPYYQMKNHFLMKGGLEDQIRLLVLAGSPIDAPNNRGETPLLLLLRFHDSVTALAVLLRMGADPTLMAPFGPGTNPPEIHVDPMTLLKAKDQKRVPKKLFTSKQIQILQQQQQQLPSSNTNDPNHILVMHGSALAHAAYYLRIACLRYLLEHEIECSDPTIVKQAIIACQQSVSAQVNPSLLPTQKRILQILERDWMGSEGRRRRTLVAERTLNRKRKPTRANALMVALNVSSSTSLPIGAASATSGAKDGGDDGGRGDVVGSSSNKSQEGHPPTPMAYPYSSGSTVSPAKFSSSSLGAIPTMHLYASEGLKGTDIEIISQHGFMSDHNMPRFQLSDRPMPFLPGISTDSSARETQDWRGSGDPKSPRLGQGGGELKAMFKKMRNINKRP</sequence>
<feature type="region of interest" description="Disordered" evidence="4">
    <location>
        <begin position="812"/>
        <end position="835"/>
    </location>
</feature>
<dbReference type="Pfam" id="PF07714">
    <property type="entry name" value="PK_Tyr_Ser-Thr"/>
    <property type="match status" value="1"/>
</dbReference>
<evidence type="ECO:0000256" key="4">
    <source>
        <dbReference type="SAM" id="MobiDB-lite"/>
    </source>
</evidence>
<organism evidence="6 7">
    <name type="scientific">Dissophora globulifera</name>
    <dbReference type="NCBI Taxonomy" id="979702"/>
    <lineage>
        <taxon>Eukaryota</taxon>
        <taxon>Fungi</taxon>
        <taxon>Fungi incertae sedis</taxon>
        <taxon>Mucoromycota</taxon>
        <taxon>Mortierellomycotina</taxon>
        <taxon>Mortierellomycetes</taxon>
        <taxon>Mortierellales</taxon>
        <taxon>Mortierellaceae</taxon>
        <taxon>Dissophora</taxon>
    </lineage>
</organism>
<feature type="region of interest" description="Disordered" evidence="4">
    <location>
        <begin position="1179"/>
        <end position="1199"/>
    </location>
</feature>